<evidence type="ECO:0000256" key="1">
    <source>
        <dbReference type="ARBA" id="ARBA00007888"/>
    </source>
</evidence>
<dbReference type="PANTHER" id="PTHR30149:SF0">
    <property type="entry name" value="HYDROGENASE MATURATION FACTOR HYPD"/>
    <property type="match status" value="1"/>
</dbReference>
<dbReference type="Gene3D" id="3.40.50.11750">
    <property type="entry name" value="HypD, alpha/beta domain 1"/>
    <property type="match status" value="2"/>
</dbReference>
<dbReference type="GO" id="GO:0051539">
    <property type="term" value="F:4 iron, 4 sulfur cluster binding"/>
    <property type="evidence" value="ECO:0007669"/>
    <property type="project" value="TreeGrafter"/>
</dbReference>
<dbReference type="Gene3D" id="6.10.20.100">
    <property type="match status" value="1"/>
</dbReference>
<protein>
    <submittedName>
        <fullName evidence="4">Hydrogenase formation protein HypD</fullName>
    </submittedName>
</protein>
<dbReference type="GO" id="GO:0005506">
    <property type="term" value="F:iron ion binding"/>
    <property type="evidence" value="ECO:0007669"/>
    <property type="project" value="TreeGrafter"/>
</dbReference>
<keyword evidence="5" id="KW-1185">Reference proteome</keyword>
<gene>
    <name evidence="4" type="primary">hypD</name>
    <name evidence="4" type="ORF">GOM49_17275</name>
</gene>
<dbReference type="PANTHER" id="PTHR30149">
    <property type="entry name" value="HYDROGENASE PROTEIN ASSEMBLY PROTEIN HYPD"/>
    <property type="match status" value="1"/>
</dbReference>
<evidence type="ECO:0000256" key="2">
    <source>
        <dbReference type="ARBA" id="ARBA00022723"/>
    </source>
</evidence>
<comment type="similarity">
    <text evidence="1">Belongs to the HypD family.</text>
</comment>
<dbReference type="InterPro" id="IPR002780">
    <property type="entry name" value="Hyd_form_HypD"/>
</dbReference>
<keyword evidence="3" id="KW-0408">Iron</keyword>
<keyword evidence="2" id="KW-0479">Metal-binding</keyword>
<evidence type="ECO:0000256" key="3">
    <source>
        <dbReference type="ARBA" id="ARBA00023004"/>
    </source>
</evidence>
<name>A0A6I6F5W6_9CLOT</name>
<dbReference type="EMBL" id="CP046522">
    <property type="protein sequence ID" value="QGU96604.1"/>
    <property type="molecule type" value="Genomic_DNA"/>
</dbReference>
<dbReference type="GO" id="GO:0051604">
    <property type="term" value="P:protein maturation"/>
    <property type="evidence" value="ECO:0007669"/>
    <property type="project" value="TreeGrafter"/>
</dbReference>
<sequence length="368" mass="41132">MINNIKLNTVINRINDISEDLPIKEVNIMEVCGTHTNAIAKFGIKNILSNKINLISGPGCPVCVTNESYIDAAIELSREGIVILTFGDLMRVSGQEGTLLKEKSRGMDIRIIYSVYDVINIAIENKDKTFVFLGVGFETTAPIIAAVIKQAYDLKLHNVCFLSSVKVMPPILKWILSSRERNIHGIICPGNVAVIKGSEGFRFIYDKYKIPSVVCGFDDTDIIASIYFLIKDIREGLMNREQKGFENLYKRCSSDEGNKKARGLIEEVFKEEDALWRGIGLIKASGLGIRGRYHEFDAVNRFKLQKYFSLEMTEWGDKVTKCSCNDILLGNLSPDQCRLFGSICTPVSPCGPCMVSTEGACAAFYRYR</sequence>
<dbReference type="InterPro" id="IPR042243">
    <property type="entry name" value="HypD_1"/>
</dbReference>
<proteinExistence type="inferred from homology"/>
<dbReference type="InterPro" id="IPR042244">
    <property type="entry name" value="HypD_2_sf"/>
</dbReference>
<dbReference type="GO" id="GO:0070025">
    <property type="term" value="F:carbon monoxide binding"/>
    <property type="evidence" value="ECO:0007669"/>
    <property type="project" value="TreeGrafter"/>
</dbReference>
<dbReference type="PIRSF" id="PIRSF005622">
    <property type="entry name" value="Hydrgn_mat_hypD"/>
    <property type="match status" value="1"/>
</dbReference>
<evidence type="ECO:0000313" key="5">
    <source>
        <dbReference type="Proteomes" id="UP000422764"/>
    </source>
</evidence>
<dbReference type="NCBIfam" id="TIGR00075">
    <property type="entry name" value="hypD"/>
    <property type="match status" value="1"/>
</dbReference>
<dbReference type="AlphaFoldDB" id="A0A6I6F5W6"/>
<evidence type="ECO:0000313" key="4">
    <source>
        <dbReference type="EMBL" id="QGU96604.1"/>
    </source>
</evidence>
<dbReference type="Pfam" id="PF01924">
    <property type="entry name" value="HypD"/>
    <property type="match status" value="1"/>
</dbReference>
<accession>A0A6I6F5W6</accession>
<organism evidence="4 5">
    <name type="scientific">Clostridium bovifaecis</name>
    <dbReference type="NCBI Taxonomy" id="2184719"/>
    <lineage>
        <taxon>Bacteria</taxon>
        <taxon>Bacillati</taxon>
        <taxon>Bacillota</taxon>
        <taxon>Clostridia</taxon>
        <taxon>Eubacteriales</taxon>
        <taxon>Clostridiaceae</taxon>
        <taxon>Clostridium</taxon>
    </lineage>
</organism>
<dbReference type="Proteomes" id="UP000422764">
    <property type="component" value="Chromosome"/>
</dbReference>
<reference evidence="4 5" key="1">
    <citation type="submission" date="2019-12" db="EMBL/GenBank/DDBJ databases">
        <title>Genome sequenceing of Clostridium bovifaecis.</title>
        <authorList>
            <person name="Yao Y."/>
        </authorList>
    </citation>
    <scope>NUCLEOTIDE SEQUENCE [LARGE SCALE GENOMIC DNA]</scope>
    <source>
        <strain evidence="4 5">BXX</strain>
    </source>
</reference>